<dbReference type="KEGG" id="tet:TTHERM_00498030"/>
<dbReference type="AlphaFoldDB" id="I7MB67"/>
<dbReference type="Proteomes" id="UP000009168">
    <property type="component" value="Unassembled WGS sequence"/>
</dbReference>
<dbReference type="HOGENOM" id="CLU_1368664_0_0_1"/>
<sequence>MQHEIEEIILHNILTLERQSVKSKRGNRNLLNKWFQDSIKSYFMQKVAAHLLMAPLNLSSIEEVNNYIHSNISDKYPQYIGVIVKYFEVIRECNIEKEFNRNLVIEMYSLEDCISSEKRTDYNINKKIRSSFVSYLLYNFFLYYIFNQDMKCINDFFEIWNMSFPENQLLAKRRRTQPQKKRVKIQDESFDYSEERSSDF</sequence>
<dbReference type="EMBL" id="GG662212">
    <property type="protein sequence ID" value="EAS07749.1"/>
    <property type="molecule type" value="Genomic_DNA"/>
</dbReference>
<gene>
    <name evidence="2" type="ORF">TTHERM_00498030</name>
</gene>
<evidence type="ECO:0000313" key="2">
    <source>
        <dbReference type="EMBL" id="EAS07749.1"/>
    </source>
</evidence>
<organism evidence="2 3">
    <name type="scientific">Tetrahymena thermophila (strain SB210)</name>
    <dbReference type="NCBI Taxonomy" id="312017"/>
    <lineage>
        <taxon>Eukaryota</taxon>
        <taxon>Sar</taxon>
        <taxon>Alveolata</taxon>
        <taxon>Ciliophora</taxon>
        <taxon>Intramacronucleata</taxon>
        <taxon>Oligohymenophorea</taxon>
        <taxon>Hymenostomatida</taxon>
        <taxon>Tetrahymenina</taxon>
        <taxon>Tetrahymenidae</taxon>
        <taxon>Tetrahymena</taxon>
    </lineage>
</organism>
<keyword evidence="3" id="KW-1185">Reference proteome</keyword>
<reference evidence="3" key="1">
    <citation type="journal article" date="2006" name="PLoS Biol.">
        <title>Macronuclear genome sequence of the ciliate Tetrahymena thermophila, a model eukaryote.</title>
        <authorList>
            <person name="Eisen J.A."/>
            <person name="Coyne R.S."/>
            <person name="Wu M."/>
            <person name="Wu D."/>
            <person name="Thiagarajan M."/>
            <person name="Wortman J.R."/>
            <person name="Badger J.H."/>
            <person name="Ren Q."/>
            <person name="Amedeo P."/>
            <person name="Jones K.M."/>
            <person name="Tallon L.J."/>
            <person name="Delcher A.L."/>
            <person name="Salzberg S.L."/>
            <person name="Silva J.C."/>
            <person name="Haas B.J."/>
            <person name="Majoros W.H."/>
            <person name="Farzad M."/>
            <person name="Carlton J.M."/>
            <person name="Smith R.K. Jr."/>
            <person name="Garg J."/>
            <person name="Pearlman R.E."/>
            <person name="Karrer K.M."/>
            <person name="Sun L."/>
            <person name="Manning G."/>
            <person name="Elde N.C."/>
            <person name="Turkewitz A.P."/>
            <person name="Asai D.J."/>
            <person name="Wilkes D.E."/>
            <person name="Wang Y."/>
            <person name="Cai H."/>
            <person name="Collins K."/>
            <person name="Stewart B.A."/>
            <person name="Lee S.R."/>
            <person name="Wilamowska K."/>
            <person name="Weinberg Z."/>
            <person name="Ruzzo W.L."/>
            <person name="Wloga D."/>
            <person name="Gaertig J."/>
            <person name="Frankel J."/>
            <person name="Tsao C.-C."/>
            <person name="Gorovsky M.A."/>
            <person name="Keeling P.J."/>
            <person name="Waller R.F."/>
            <person name="Patron N.J."/>
            <person name="Cherry J.M."/>
            <person name="Stover N.A."/>
            <person name="Krieger C.J."/>
            <person name="del Toro C."/>
            <person name="Ryder H.F."/>
            <person name="Williamson S.C."/>
            <person name="Barbeau R.A."/>
            <person name="Hamilton E.P."/>
            <person name="Orias E."/>
        </authorList>
    </citation>
    <scope>NUCLEOTIDE SEQUENCE [LARGE SCALE GENOMIC DNA]</scope>
    <source>
        <strain evidence="3">SB210</strain>
    </source>
</reference>
<dbReference type="InParanoid" id="I7MB67"/>
<accession>I7MB67</accession>
<proteinExistence type="predicted"/>
<dbReference type="RefSeq" id="XP_001027991.1">
    <property type="nucleotide sequence ID" value="XM_001027991.1"/>
</dbReference>
<evidence type="ECO:0000256" key="1">
    <source>
        <dbReference type="SAM" id="MobiDB-lite"/>
    </source>
</evidence>
<feature type="region of interest" description="Disordered" evidence="1">
    <location>
        <begin position="176"/>
        <end position="200"/>
    </location>
</feature>
<dbReference type="GeneID" id="7835358"/>
<name>I7MB67_TETTS</name>
<evidence type="ECO:0000313" key="3">
    <source>
        <dbReference type="Proteomes" id="UP000009168"/>
    </source>
</evidence>
<protein>
    <submittedName>
        <fullName evidence="2">Uncharacterized protein</fullName>
    </submittedName>
</protein>